<dbReference type="InterPro" id="IPR003369">
    <property type="entry name" value="TatA/B/E"/>
</dbReference>
<comment type="subcellular location">
    <subcellularLocation>
        <location evidence="1 9">Cell membrane</location>
        <topology evidence="1 9">Single-pass membrane protein</topology>
    </subcellularLocation>
</comment>
<dbReference type="PANTHER" id="PTHR42982">
    <property type="entry name" value="SEC-INDEPENDENT PROTEIN TRANSLOCASE PROTEIN TATA"/>
    <property type="match status" value="1"/>
</dbReference>
<evidence type="ECO:0000256" key="7">
    <source>
        <dbReference type="ARBA" id="ARBA00023010"/>
    </source>
</evidence>
<evidence type="ECO:0000313" key="10">
    <source>
        <dbReference type="EMBL" id="KYD32130.1"/>
    </source>
</evidence>
<dbReference type="PATRIC" id="fig|153151.4.peg.1014"/>
<dbReference type="GO" id="GO:0043953">
    <property type="term" value="P:protein transport by the Tat complex"/>
    <property type="evidence" value="ECO:0007669"/>
    <property type="project" value="UniProtKB-UniRule"/>
</dbReference>
<evidence type="ECO:0000256" key="4">
    <source>
        <dbReference type="ARBA" id="ARBA00022692"/>
    </source>
</evidence>
<sequence>MKYLLIVLVILLLFGTKKLPELGKSLGQSLREFKDATKGLTDEDEKKPDQL</sequence>
<evidence type="ECO:0000256" key="3">
    <source>
        <dbReference type="ARBA" id="ARBA00022475"/>
    </source>
</evidence>
<evidence type="ECO:0000256" key="6">
    <source>
        <dbReference type="ARBA" id="ARBA00022989"/>
    </source>
</evidence>
<keyword evidence="7 9" id="KW-0811">Translocation</keyword>
<keyword evidence="2 9" id="KW-0813">Transport</keyword>
<evidence type="ECO:0000313" key="11">
    <source>
        <dbReference type="Proteomes" id="UP000075324"/>
    </source>
</evidence>
<keyword evidence="3 9" id="KW-1003">Cell membrane</keyword>
<evidence type="ECO:0000256" key="8">
    <source>
        <dbReference type="ARBA" id="ARBA00023136"/>
    </source>
</evidence>
<dbReference type="Pfam" id="PF02416">
    <property type="entry name" value="TatA_B_E"/>
    <property type="match status" value="1"/>
</dbReference>
<dbReference type="GO" id="GO:0033281">
    <property type="term" value="C:TAT protein transport complex"/>
    <property type="evidence" value="ECO:0007669"/>
    <property type="project" value="UniProtKB-UniRule"/>
</dbReference>
<evidence type="ECO:0000256" key="2">
    <source>
        <dbReference type="ARBA" id="ARBA00022448"/>
    </source>
</evidence>
<keyword evidence="4 9" id="KW-0812">Transmembrane</keyword>
<comment type="function">
    <text evidence="9">Part of the twin-arginine translocation (Tat) system that transports large folded proteins containing a characteristic twin-arginine motif in their signal peptide across membranes. TatA could form the protein-conducting channel of the Tat system.</text>
</comment>
<protein>
    <recommendedName>
        <fullName evidence="9">Sec-independent protein translocase protein TatA</fullName>
    </recommendedName>
</protein>
<keyword evidence="5 9" id="KW-0653">Protein transport</keyword>
<keyword evidence="8 9" id="KW-0472">Membrane</keyword>
<dbReference type="HAMAP" id="MF_00236">
    <property type="entry name" value="TatA_E"/>
    <property type="match status" value="1"/>
</dbReference>
<organism evidence="10 11">
    <name type="scientific">Parageobacillus toebii</name>
    <dbReference type="NCBI Taxonomy" id="153151"/>
    <lineage>
        <taxon>Bacteria</taxon>
        <taxon>Bacillati</taxon>
        <taxon>Bacillota</taxon>
        <taxon>Bacilli</taxon>
        <taxon>Bacillales</taxon>
        <taxon>Anoxybacillaceae</taxon>
        <taxon>Parageobacillus</taxon>
    </lineage>
</organism>
<dbReference type="NCBIfam" id="NF011430">
    <property type="entry name" value="PRK14861.1"/>
    <property type="match status" value="1"/>
</dbReference>
<accession>A0A150N5Z1</accession>
<dbReference type="EMBL" id="LQYW01000021">
    <property type="protein sequence ID" value="KYD32130.1"/>
    <property type="molecule type" value="Genomic_DNA"/>
</dbReference>
<evidence type="ECO:0000256" key="9">
    <source>
        <dbReference type="HAMAP-Rule" id="MF_00236"/>
    </source>
</evidence>
<comment type="subunit">
    <text evidence="9">Forms a complex with TatC.</text>
</comment>
<dbReference type="RefSeq" id="WP_012748976.1">
    <property type="nucleotide sequence ID" value="NZ_CP070511.1"/>
</dbReference>
<dbReference type="PANTHER" id="PTHR42982:SF1">
    <property type="entry name" value="SEC-INDEPENDENT PROTEIN TRANSLOCASE PROTEIN TATA"/>
    <property type="match status" value="1"/>
</dbReference>
<dbReference type="AlphaFoldDB" id="A0A150N5Z1"/>
<dbReference type="Proteomes" id="UP000075324">
    <property type="component" value="Unassembled WGS sequence"/>
</dbReference>
<proteinExistence type="inferred from homology"/>
<evidence type="ECO:0000256" key="5">
    <source>
        <dbReference type="ARBA" id="ARBA00022927"/>
    </source>
</evidence>
<dbReference type="Gene3D" id="1.20.5.3310">
    <property type="match status" value="1"/>
</dbReference>
<dbReference type="GeneID" id="94898131"/>
<evidence type="ECO:0000256" key="1">
    <source>
        <dbReference type="ARBA" id="ARBA00004162"/>
    </source>
</evidence>
<comment type="similarity">
    <text evidence="9">Belongs to the TatA/E family.</text>
</comment>
<gene>
    <name evidence="9" type="primary">tatA</name>
    <name evidence="10" type="ORF">B4110_0267</name>
</gene>
<name>A0A150N5Z1_9BACL</name>
<dbReference type="InterPro" id="IPR006312">
    <property type="entry name" value="TatA/E"/>
</dbReference>
<keyword evidence="6 9" id="KW-1133">Transmembrane helix</keyword>
<comment type="caution">
    <text evidence="10">The sequence shown here is derived from an EMBL/GenBank/DDBJ whole genome shotgun (WGS) entry which is preliminary data.</text>
</comment>
<reference evidence="10 11" key="1">
    <citation type="submission" date="2016-01" db="EMBL/GenBank/DDBJ databases">
        <title>Draft Genome Sequences of Seven Thermophilic Sporeformers Isolated from Foods.</title>
        <authorList>
            <person name="Berendsen E.M."/>
            <person name="Wells-Bennik M.H."/>
            <person name="Krawcyk A.O."/>
            <person name="De Jong A."/>
            <person name="Holsappel S."/>
            <person name="Eijlander R.T."/>
            <person name="Kuipers O.P."/>
        </authorList>
    </citation>
    <scope>NUCLEOTIDE SEQUENCE [LARGE SCALE GENOMIC DNA]</scope>
    <source>
        <strain evidence="10 11">B4110</strain>
    </source>
</reference>
<dbReference type="GO" id="GO:0008320">
    <property type="term" value="F:protein transmembrane transporter activity"/>
    <property type="evidence" value="ECO:0007669"/>
    <property type="project" value="UniProtKB-UniRule"/>
</dbReference>
<dbReference type="NCBIfam" id="TIGR01411">
    <property type="entry name" value="tatAE"/>
    <property type="match status" value="1"/>
</dbReference>